<dbReference type="Pfam" id="PF12392">
    <property type="entry name" value="DUF3656"/>
    <property type="match status" value="1"/>
</dbReference>
<dbReference type="InterPro" id="IPR020988">
    <property type="entry name" value="Pept_U32_collagenase"/>
</dbReference>
<proteinExistence type="predicted"/>
<dbReference type="InterPro" id="IPR001539">
    <property type="entry name" value="Peptidase_U32"/>
</dbReference>
<feature type="domain" description="Peptidase U32 collagenase" evidence="1">
    <location>
        <begin position="421"/>
        <end position="533"/>
    </location>
</feature>
<accession>A8SMP4</accession>
<dbReference type="PROSITE" id="PS01276">
    <property type="entry name" value="PEPTIDASE_U32"/>
    <property type="match status" value="1"/>
</dbReference>
<reference evidence="2 3" key="2">
    <citation type="submission" date="2007-09" db="EMBL/GenBank/DDBJ databases">
        <authorList>
            <person name="Fulton L."/>
            <person name="Clifton S."/>
            <person name="Fulton B."/>
            <person name="Xu J."/>
            <person name="Minx P."/>
            <person name="Pepin K.H."/>
            <person name="Johnson M."/>
            <person name="Thiruvilangam P."/>
            <person name="Bhonagiri V."/>
            <person name="Nash W.E."/>
            <person name="Mardis E.R."/>
            <person name="Wilson R.K."/>
        </authorList>
    </citation>
    <scope>NUCLEOTIDE SEQUENCE [LARGE SCALE GENOMIC DNA]</scope>
    <source>
        <strain evidence="2 3">ATCC 33270</strain>
    </source>
</reference>
<dbReference type="GO" id="GO:0016787">
    <property type="term" value="F:hydrolase activity"/>
    <property type="evidence" value="ECO:0007669"/>
    <property type="project" value="UniProtKB-KW"/>
</dbReference>
<evidence type="ECO:0000259" key="1">
    <source>
        <dbReference type="Pfam" id="PF12392"/>
    </source>
</evidence>
<comment type="caution">
    <text evidence="2">The sequence shown here is derived from an EMBL/GenBank/DDBJ whole genome shotgun (WGS) entry which is preliminary data.</text>
</comment>
<evidence type="ECO:0000313" key="3">
    <source>
        <dbReference type="Proteomes" id="UP000003162"/>
    </source>
</evidence>
<dbReference type="AlphaFoldDB" id="A8SMP4"/>
<reference evidence="2 3" key="1">
    <citation type="submission" date="2007-09" db="EMBL/GenBank/DDBJ databases">
        <title>Draft genome sequence of Peptostreptococcus micros (ATCC 33270).</title>
        <authorList>
            <person name="Sudarsanam P."/>
            <person name="Ley R."/>
            <person name="Guruge J."/>
            <person name="Turnbaugh P.J."/>
            <person name="Mahowald M."/>
            <person name="Liep D."/>
            <person name="Gordon J."/>
        </authorList>
    </citation>
    <scope>NUCLEOTIDE SEQUENCE [LARGE SCALE GENOMIC DNA]</scope>
    <source>
        <strain evidence="2 3">ATCC 33270</strain>
    </source>
</reference>
<gene>
    <name evidence="2" type="ORF">PEPMIC_01393</name>
</gene>
<sequence>MNILKGGILISPFILQKMWYNKHIFTHFYKDIIFIVRDFMFELLSPAGSMESLKAGIQNGADAIYLGGSSFGARASATNFDNDELIEAVKYAKLRNVNIFVTVNTSIKETEVEELISYTDFLYKIGVDAIILSDIGVAEVLRKRYPNMELHASTQISAHSLNDVLELKKVGFNRVVLARELSIEEIKEICDNVDIDIEVFIHGAICISYSGQCLMSSMLGDRSGNRGRCAQPCRQSYKLINKTTGKIIDVNGNYLLSPKDLCSIENIEKILDTGVKSLKIEGRMKRPEYVAVVTSRYRKTIDNYINNKITDDKKALKEDLEAIFNRKFTSGYLMSKNGSDIINLDKPNNVGVKVGEVLSFNSKKNKLKIKLSGKLSKGDGINLGGGSIGRIIKNGEIFDFGVAGEIIEIDFVKNIKSNTPVYKTSDKLLVDNANKSFIEGIENKKINLKCEIFIKVGEKAKFILENIEVYSDEKIEKANDKEAKIDKIIEKLCKTGGTPYKFVFDNIFVDKDVFVPVSVLNNLRRKAIEKYEEYKLDFSSKRIIYSYKNFSYLKDKKVFNGKITLKVHKNSQLDKILENPDISEYIREIYTEDFTLLEEYYNKFKTIGINLVYSALGVIRNEEYSILEKYLSKINNEIFNKVQISTWGSKNFFKSKFGAKKFNIDTYFNIYNSYSLRFFEKYFDAEDITISQEINKFEIKSLLNKSKEKNANVDMIIYGHTRAMLTEYCAMGVLTKDCHKDRRCAECARSDYILKDMENREFRLFQDIFCRTEIRNHITLDLRENINEIFELGVDRVRLDFTYEDSDMVYRILKECVEYLKYSKKFNYKNVFKGHYINSVN</sequence>
<dbReference type="HOGENOM" id="CLU_011540_4_0_9"/>
<dbReference type="eggNOG" id="COG0826">
    <property type="taxonomic scope" value="Bacteria"/>
</dbReference>
<dbReference type="EC" id="3.4.-.-" evidence="2"/>
<evidence type="ECO:0000313" key="2">
    <source>
        <dbReference type="EMBL" id="EDP23588.1"/>
    </source>
</evidence>
<dbReference type="Pfam" id="PF01136">
    <property type="entry name" value="Peptidase_U32"/>
    <property type="match status" value="2"/>
</dbReference>
<organism evidence="2 3">
    <name type="scientific">Parvimonas micra ATCC 33270</name>
    <dbReference type="NCBI Taxonomy" id="411465"/>
    <lineage>
        <taxon>Bacteria</taxon>
        <taxon>Bacillati</taxon>
        <taxon>Bacillota</taxon>
        <taxon>Tissierellia</taxon>
        <taxon>Tissierellales</taxon>
        <taxon>Peptoniphilaceae</taxon>
        <taxon>Parvimonas</taxon>
    </lineage>
</organism>
<keyword evidence="2" id="KW-0378">Hydrolase</keyword>
<dbReference type="EMBL" id="ABEE02000017">
    <property type="protein sequence ID" value="EDP23588.1"/>
    <property type="molecule type" value="Genomic_DNA"/>
</dbReference>
<dbReference type="InterPro" id="IPR051454">
    <property type="entry name" value="RNA/ubiquinone_mod_enzymes"/>
</dbReference>
<dbReference type="PANTHER" id="PTHR30217">
    <property type="entry name" value="PEPTIDASE U32 FAMILY"/>
    <property type="match status" value="1"/>
</dbReference>
<dbReference type="PANTHER" id="PTHR30217:SF10">
    <property type="entry name" value="23S RRNA 5-HYDROXYCYTIDINE C2501 SYNTHASE"/>
    <property type="match status" value="1"/>
</dbReference>
<dbReference type="Proteomes" id="UP000003162">
    <property type="component" value="Unassembled WGS sequence"/>
</dbReference>
<protein>
    <submittedName>
        <fullName evidence="2">Peptidase, U32 family</fullName>
        <ecNumber evidence="2">3.4.-.-</ecNumber>
    </submittedName>
</protein>
<name>A8SMP4_9FIRM</name>